<accession>A0AAD2FQV9</accession>
<dbReference type="Gene3D" id="3.90.79.10">
    <property type="entry name" value="Nucleoside Triphosphate Pyrophosphohydrolase"/>
    <property type="match status" value="1"/>
</dbReference>
<name>A0AAD2FQV9_9STRA</name>
<dbReference type="SUPFAM" id="SSF55811">
    <property type="entry name" value="Nudix"/>
    <property type="match status" value="1"/>
</dbReference>
<evidence type="ECO:0000256" key="2">
    <source>
        <dbReference type="RuleBase" id="RU003476"/>
    </source>
</evidence>
<evidence type="ECO:0000313" key="5">
    <source>
        <dbReference type="Proteomes" id="UP001295423"/>
    </source>
</evidence>
<dbReference type="PANTHER" id="PTHR43736:SF1">
    <property type="entry name" value="DIHYDRONEOPTERIN TRIPHOSPHATE DIPHOSPHATASE"/>
    <property type="match status" value="1"/>
</dbReference>
<evidence type="ECO:0000256" key="1">
    <source>
        <dbReference type="ARBA" id="ARBA00022801"/>
    </source>
</evidence>
<keyword evidence="1 2" id="KW-0378">Hydrolase</keyword>
<dbReference type="PRINTS" id="PR00502">
    <property type="entry name" value="NUDIXFAMILY"/>
</dbReference>
<keyword evidence="5" id="KW-1185">Reference proteome</keyword>
<sequence length="208" mass="22919">MTSATSSSSTTSTSSTTTTTIPAIIPRAAVAVTVQTIFQGTYYYLLIQRKNPPDAGKWSLPGGKIELGEPTLQAAQRELQEETNVASSNDCCQWYPYPFMTTDAIVQNTDTVDGGSYSFHYLIAQCFAQLLLVGREQEHTTTTNNNNHETVLLLLPPLEANDDALDAKWWTIQEIQTELVPNKAISDMVVHVISRAEELCEKGCLNTE</sequence>
<reference evidence="4" key="1">
    <citation type="submission" date="2023-08" db="EMBL/GenBank/DDBJ databases">
        <authorList>
            <person name="Audoor S."/>
            <person name="Bilcke G."/>
        </authorList>
    </citation>
    <scope>NUCLEOTIDE SEQUENCE</scope>
</reference>
<dbReference type="EMBL" id="CAKOGP040001759">
    <property type="protein sequence ID" value="CAJ1949915.1"/>
    <property type="molecule type" value="Genomic_DNA"/>
</dbReference>
<feature type="domain" description="Nudix hydrolase" evidence="3">
    <location>
        <begin position="25"/>
        <end position="192"/>
    </location>
</feature>
<dbReference type="PANTHER" id="PTHR43736">
    <property type="entry name" value="ADP-RIBOSE PYROPHOSPHATASE"/>
    <property type="match status" value="1"/>
</dbReference>
<dbReference type="GO" id="GO:0016787">
    <property type="term" value="F:hydrolase activity"/>
    <property type="evidence" value="ECO:0007669"/>
    <property type="project" value="UniProtKB-KW"/>
</dbReference>
<dbReference type="InterPro" id="IPR000086">
    <property type="entry name" value="NUDIX_hydrolase_dom"/>
</dbReference>
<comment type="similarity">
    <text evidence="2">Belongs to the Nudix hydrolase family.</text>
</comment>
<dbReference type="AlphaFoldDB" id="A0AAD2FQV9"/>
<dbReference type="CDD" id="cd04673">
    <property type="entry name" value="NUDIX_ADPRase"/>
    <property type="match status" value="1"/>
</dbReference>
<dbReference type="InterPro" id="IPR020084">
    <property type="entry name" value="NUDIX_hydrolase_CS"/>
</dbReference>
<dbReference type="PROSITE" id="PS51462">
    <property type="entry name" value="NUDIX"/>
    <property type="match status" value="1"/>
</dbReference>
<dbReference type="Proteomes" id="UP001295423">
    <property type="component" value="Unassembled WGS sequence"/>
</dbReference>
<evidence type="ECO:0000259" key="3">
    <source>
        <dbReference type="PROSITE" id="PS51462"/>
    </source>
</evidence>
<dbReference type="InterPro" id="IPR020476">
    <property type="entry name" value="Nudix_hydrolase"/>
</dbReference>
<dbReference type="InterPro" id="IPR015797">
    <property type="entry name" value="NUDIX_hydrolase-like_dom_sf"/>
</dbReference>
<protein>
    <recommendedName>
        <fullName evidence="3">Nudix hydrolase domain-containing protein</fullName>
    </recommendedName>
</protein>
<dbReference type="Pfam" id="PF00293">
    <property type="entry name" value="NUDIX"/>
    <property type="match status" value="1"/>
</dbReference>
<gene>
    <name evidence="4" type="ORF">CYCCA115_LOCUS12329</name>
</gene>
<organism evidence="4 5">
    <name type="scientific">Cylindrotheca closterium</name>
    <dbReference type="NCBI Taxonomy" id="2856"/>
    <lineage>
        <taxon>Eukaryota</taxon>
        <taxon>Sar</taxon>
        <taxon>Stramenopiles</taxon>
        <taxon>Ochrophyta</taxon>
        <taxon>Bacillariophyta</taxon>
        <taxon>Bacillariophyceae</taxon>
        <taxon>Bacillariophycidae</taxon>
        <taxon>Bacillariales</taxon>
        <taxon>Bacillariaceae</taxon>
        <taxon>Cylindrotheca</taxon>
    </lineage>
</organism>
<dbReference type="PROSITE" id="PS00893">
    <property type="entry name" value="NUDIX_BOX"/>
    <property type="match status" value="1"/>
</dbReference>
<proteinExistence type="inferred from homology"/>
<evidence type="ECO:0000313" key="4">
    <source>
        <dbReference type="EMBL" id="CAJ1949915.1"/>
    </source>
</evidence>
<comment type="caution">
    <text evidence="4">The sequence shown here is derived from an EMBL/GenBank/DDBJ whole genome shotgun (WGS) entry which is preliminary data.</text>
</comment>